<dbReference type="OrthoDB" id="4774773at2"/>
<proteinExistence type="predicted"/>
<organism evidence="2 3">
    <name type="scientific">Tsukamurella pseudospumae</name>
    <dbReference type="NCBI Taxonomy" id="239498"/>
    <lineage>
        <taxon>Bacteria</taxon>
        <taxon>Bacillati</taxon>
        <taxon>Actinomycetota</taxon>
        <taxon>Actinomycetes</taxon>
        <taxon>Mycobacteriales</taxon>
        <taxon>Tsukamurellaceae</taxon>
        <taxon>Tsukamurella</taxon>
    </lineage>
</organism>
<evidence type="ECO:0000313" key="3">
    <source>
        <dbReference type="Proteomes" id="UP000070258"/>
    </source>
</evidence>
<accession>A0A138A7M4</accession>
<evidence type="ECO:0000313" key="2">
    <source>
        <dbReference type="EMBL" id="KXP06441.1"/>
    </source>
</evidence>
<feature type="transmembrane region" description="Helical" evidence="1">
    <location>
        <begin position="77"/>
        <end position="95"/>
    </location>
</feature>
<dbReference type="Proteomes" id="UP000070258">
    <property type="component" value="Unassembled WGS sequence"/>
</dbReference>
<sequence length="232" mass="24713">MTATDEGDRSGFGVFRRPDVAICLTLLLVLGFLVAPRQIVGTGFDRRAGEQFPAYILSGRAELTAGLASLVGDWQRYHVIKAFFAGLLVVLAMYLGHRALALIPTVLLIANVQGAVAPLSSALSLLGDRVSESDGPVAQALSAMRRQLRGDRSPAVQELVDDFARYHLAVVVMAGALTVVLVVFTVRAWRQGRRQWAMATVAAAVAAAVVTWANLTTTLDPARGLLDFLGGS</sequence>
<evidence type="ECO:0000256" key="1">
    <source>
        <dbReference type="SAM" id="Phobius"/>
    </source>
</evidence>
<feature type="transmembrane region" description="Helical" evidence="1">
    <location>
        <begin position="102"/>
        <end position="126"/>
    </location>
</feature>
<name>A0A138A7M4_9ACTN</name>
<dbReference type="RefSeq" id="WP_068572022.1">
    <property type="nucleotide sequence ID" value="NZ_LSRF01000056.1"/>
</dbReference>
<feature type="transmembrane region" description="Helical" evidence="1">
    <location>
        <begin position="166"/>
        <end position="184"/>
    </location>
</feature>
<keyword evidence="1" id="KW-0472">Membrane</keyword>
<dbReference type="AlphaFoldDB" id="A0A138A7M4"/>
<feature type="transmembrane region" description="Helical" evidence="1">
    <location>
        <begin position="196"/>
        <end position="215"/>
    </location>
</feature>
<gene>
    <name evidence="2" type="ORF">AXK60_10135</name>
</gene>
<dbReference type="STRING" id="239498.AXK60_10135"/>
<keyword evidence="1" id="KW-1133">Transmembrane helix</keyword>
<protein>
    <submittedName>
        <fullName evidence="2">Uncharacterized protein</fullName>
    </submittedName>
</protein>
<comment type="caution">
    <text evidence="2">The sequence shown here is derived from an EMBL/GenBank/DDBJ whole genome shotgun (WGS) entry which is preliminary data.</text>
</comment>
<reference evidence="3" key="1">
    <citation type="submission" date="2016-02" db="EMBL/GenBank/DDBJ databases">
        <authorList>
            <person name="Wen L."/>
            <person name="He K."/>
            <person name="Yang H."/>
        </authorList>
    </citation>
    <scope>NUCLEOTIDE SEQUENCE [LARGE SCALE GENOMIC DNA]</scope>
    <source>
        <strain evidence="3">JCM 15929</strain>
    </source>
</reference>
<feature type="transmembrane region" description="Helical" evidence="1">
    <location>
        <begin position="20"/>
        <end position="40"/>
    </location>
</feature>
<dbReference type="EMBL" id="LSRF01000056">
    <property type="protein sequence ID" value="KXP06441.1"/>
    <property type="molecule type" value="Genomic_DNA"/>
</dbReference>
<keyword evidence="1" id="KW-0812">Transmembrane</keyword>